<sequence length="242" mass="25614">MSGHPSNVAPGFVLGLETTGRLTGAALVHDGALVAESAIAARASSQEWLLGLVHELLGRQGLAMSDVTRVAVSIGPGSFTGIRVGLAAARALAWGSGRALVPVPTHQALALPWRGQDAPITLLTSLRRGRVNVEGGRWRDGIWSPWIPAQAVPIERVPEMLADIEADSVFVGEAVAAMLEAVPELARLGRPHVDPSSWTRRPAPVATLGAVLEPVSGEDLDHVDALYLRDADAQKPRQSRER</sequence>
<reference evidence="2" key="2">
    <citation type="journal article" date="2021" name="Microbiome">
        <title>Successional dynamics and alternative stable states in a saline activated sludge microbial community over 9 years.</title>
        <authorList>
            <person name="Wang Y."/>
            <person name="Ye J."/>
            <person name="Ju F."/>
            <person name="Liu L."/>
            <person name="Boyd J.A."/>
            <person name="Deng Y."/>
            <person name="Parks D.H."/>
            <person name="Jiang X."/>
            <person name="Yin X."/>
            <person name="Woodcroft B.J."/>
            <person name="Tyson G.W."/>
            <person name="Hugenholtz P."/>
            <person name="Polz M.F."/>
            <person name="Zhang T."/>
        </authorList>
    </citation>
    <scope>NUCLEOTIDE SEQUENCE</scope>
    <source>
        <strain evidence="2">HKST-UBA01</strain>
    </source>
</reference>
<reference evidence="2" key="1">
    <citation type="submission" date="2020-04" db="EMBL/GenBank/DDBJ databases">
        <authorList>
            <person name="Zhang T."/>
        </authorList>
    </citation>
    <scope>NUCLEOTIDE SEQUENCE</scope>
    <source>
        <strain evidence="2">HKST-UBA01</strain>
    </source>
</reference>
<organism evidence="2 3">
    <name type="scientific">Eiseniibacteriota bacterium</name>
    <dbReference type="NCBI Taxonomy" id="2212470"/>
    <lineage>
        <taxon>Bacteria</taxon>
        <taxon>Candidatus Eiseniibacteriota</taxon>
    </lineage>
</organism>
<dbReference type="PANTHER" id="PTHR11735:SF11">
    <property type="entry name" value="TRNA THREONYLCARBAMOYLADENOSINE BIOSYNTHESIS PROTEIN TSAB"/>
    <property type="match status" value="1"/>
</dbReference>
<dbReference type="GO" id="GO:0002949">
    <property type="term" value="P:tRNA threonylcarbamoyladenosine modification"/>
    <property type="evidence" value="ECO:0007669"/>
    <property type="project" value="InterPro"/>
</dbReference>
<dbReference type="GO" id="GO:0005829">
    <property type="term" value="C:cytosol"/>
    <property type="evidence" value="ECO:0007669"/>
    <property type="project" value="TreeGrafter"/>
</dbReference>
<keyword evidence="2" id="KW-0012">Acyltransferase</keyword>
<dbReference type="Gene3D" id="3.30.420.40">
    <property type="match status" value="2"/>
</dbReference>
<dbReference type="NCBIfam" id="TIGR03725">
    <property type="entry name" value="T6A_YeaZ"/>
    <property type="match status" value="1"/>
</dbReference>
<dbReference type="Pfam" id="PF00814">
    <property type="entry name" value="TsaD"/>
    <property type="match status" value="1"/>
</dbReference>
<name>A0A956M155_UNCEI</name>
<evidence type="ECO:0000313" key="3">
    <source>
        <dbReference type="Proteomes" id="UP000697710"/>
    </source>
</evidence>
<dbReference type="Proteomes" id="UP000697710">
    <property type="component" value="Unassembled WGS sequence"/>
</dbReference>
<dbReference type="InterPro" id="IPR043129">
    <property type="entry name" value="ATPase_NBD"/>
</dbReference>
<proteinExistence type="predicted"/>
<dbReference type="AlphaFoldDB" id="A0A956M155"/>
<feature type="domain" description="Gcp-like" evidence="1">
    <location>
        <begin position="43"/>
        <end position="131"/>
    </location>
</feature>
<dbReference type="InterPro" id="IPR000905">
    <property type="entry name" value="Gcp-like_dom"/>
</dbReference>
<keyword evidence="2" id="KW-0808">Transferase</keyword>
<accession>A0A956M155</accession>
<dbReference type="PANTHER" id="PTHR11735">
    <property type="entry name" value="TRNA N6-ADENOSINE THREONYLCARBAMOYLTRANSFERASE"/>
    <property type="match status" value="1"/>
</dbReference>
<protein>
    <submittedName>
        <fullName evidence="2">tRNA (Adenosine(37)-N6)-threonylcarbamoyltransferase complex dimerization subunit type 1 TsaB</fullName>
        <ecNumber evidence="2">2.3.1.234</ecNumber>
    </submittedName>
</protein>
<gene>
    <name evidence="2" type="primary">tsaB</name>
    <name evidence="2" type="ORF">KC729_10135</name>
</gene>
<evidence type="ECO:0000313" key="2">
    <source>
        <dbReference type="EMBL" id="MCA9728030.1"/>
    </source>
</evidence>
<dbReference type="EC" id="2.3.1.234" evidence="2"/>
<dbReference type="InterPro" id="IPR022496">
    <property type="entry name" value="T6A_TsaB"/>
</dbReference>
<dbReference type="EMBL" id="JAGQHR010000285">
    <property type="protein sequence ID" value="MCA9728030.1"/>
    <property type="molecule type" value="Genomic_DNA"/>
</dbReference>
<evidence type="ECO:0000259" key="1">
    <source>
        <dbReference type="Pfam" id="PF00814"/>
    </source>
</evidence>
<comment type="caution">
    <text evidence="2">The sequence shown here is derived from an EMBL/GenBank/DDBJ whole genome shotgun (WGS) entry which is preliminary data.</text>
</comment>
<dbReference type="SUPFAM" id="SSF53067">
    <property type="entry name" value="Actin-like ATPase domain"/>
    <property type="match status" value="1"/>
</dbReference>
<dbReference type="GO" id="GO:0061711">
    <property type="term" value="F:tRNA N(6)-L-threonylcarbamoyladenine synthase activity"/>
    <property type="evidence" value="ECO:0007669"/>
    <property type="project" value="UniProtKB-EC"/>
</dbReference>